<reference evidence="3 4" key="1">
    <citation type="submission" date="2021-04" db="EMBL/GenBank/DDBJ databases">
        <title>Genome analysis of Polyangium sp.</title>
        <authorList>
            <person name="Li Y."/>
            <person name="Wang J."/>
        </authorList>
    </citation>
    <scope>NUCLEOTIDE SEQUENCE [LARGE SCALE GENOMIC DNA]</scope>
    <source>
        <strain evidence="3 4">SDU14</strain>
    </source>
</reference>
<protein>
    <recommendedName>
        <fullName evidence="5">TolB protein</fullName>
    </recommendedName>
</protein>
<organism evidence="3 4">
    <name type="scientific">Polyangium jinanense</name>
    <dbReference type="NCBI Taxonomy" id="2829994"/>
    <lineage>
        <taxon>Bacteria</taxon>
        <taxon>Pseudomonadati</taxon>
        <taxon>Myxococcota</taxon>
        <taxon>Polyangia</taxon>
        <taxon>Polyangiales</taxon>
        <taxon>Polyangiaceae</taxon>
        <taxon>Polyangium</taxon>
    </lineage>
</organism>
<name>A0A9X3X388_9BACT</name>
<feature type="region of interest" description="Disordered" evidence="1">
    <location>
        <begin position="39"/>
        <end position="58"/>
    </location>
</feature>
<evidence type="ECO:0000256" key="2">
    <source>
        <dbReference type="SAM" id="SignalP"/>
    </source>
</evidence>
<evidence type="ECO:0008006" key="5">
    <source>
        <dbReference type="Google" id="ProtNLM"/>
    </source>
</evidence>
<evidence type="ECO:0000313" key="3">
    <source>
        <dbReference type="EMBL" id="MDC3983427.1"/>
    </source>
</evidence>
<feature type="compositionally biased region" description="Gly residues" evidence="1">
    <location>
        <begin position="40"/>
        <end position="58"/>
    </location>
</feature>
<evidence type="ECO:0000313" key="4">
    <source>
        <dbReference type="Proteomes" id="UP001151081"/>
    </source>
</evidence>
<dbReference type="AlphaFoldDB" id="A0A9X3X388"/>
<feature type="chain" id="PRO_5040824253" description="TolB protein" evidence="2">
    <location>
        <begin position="23"/>
        <end position="803"/>
    </location>
</feature>
<dbReference type="Proteomes" id="UP001151081">
    <property type="component" value="Unassembled WGS sequence"/>
</dbReference>
<accession>A0A9X3X388</accession>
<dbReference type="InterPro" id="IPR011042">
    <property type="entry name" value="6-blade_b-propeller_TolB-like"/>
</dbReference>
<dbReference type="Pfam" id="PF07676">
    <property type="entry name" value="PD40"/>
    <property type="match status" value="1"/>
</dbReference>
<dbReference type="PROSITE" id="PS51257">
    <property type="entry name" value="PROKAR_LIPOPROTEIN"/>
    <property type="match status" value="1"/>
</dbReference>
<dbReference type="EMBL" id="JAGTJJ010000013">
    <property type="protein sequence ID" value="MDC3983427.1"/>
    <property type="molecule type" value="Genomic_DNA"/>
</dbReference>
<keyword evidence="2" id="KW-0732">Signal</keyword>
<dbReference type="InterPro" id="IPR011659">
    <property type="entry name" value="WD40"/>
</dbReference>
<dbReference type="RefSeq" id="WP_272423457.1">
    <property type="nucleotide sequence ID" value="NZ_JAGTJJ010000013.1"/>
</dbReference>
<feature type="signal peptide" evidence="2">
    <location>
        <begin position="1"/>
        <end position="22"/>
    </location>
</feature>
<comment type="caution">
    <text evidence="3">The sequence shown here is derived from an EMBL/GenBank/DDBJ whole genome shotgun (WGS) entry which is preliminary data.</text>
</comment>
<proteinExistence type="predicted"/>
<gene>
    <name evidence="3" type="ORF">KEG57_23160</name>
</gene>
<keyword evidence="4" id="KW-1185">Reference proteome</keyword>
<dbReference type="SUPFAM" id="SSF82171">
    <property type="entry name" value="DPP6 N-terminal domain-like"/>
    <property type="match status" value="1"/>
</dbReference>
<dbReference type="Gene3D" id="2.120.10.30">
    <property type="entry name" value="TolB, C-terminal domain"/>
    <property type="match status" value="1"/>
</dbReference>
<sequence length="803" mass="81308">MLQRSRLGIVLVSALGTAVLTAACGGGGSTGLAGGTSSNGSGGAGGSNSGGNGGIGGDGGDIFVGSSSGVGGSGGSQTQGFDVLPSAPQEITVVAGQNTPTVTYTSYLDGNPISAGWSVDRGEIGSITAGPTSTATFTPKGTAGGVVRVRAGLNGQVLERNLLVKLTSQQNGADPNNPAQQGQIATTIPQLTEGGGVGGVGGEGLGVGVDNPVVVAALDAPSSNGQAEGLKFIYPYDRTVWPRGMTAPLLQWDSTLGSVDAIKIELSTTSGSFSWKGTFAKPQILVQTGGSFIRHPIPQDIWAMATNTAGGKTLDGSPDQLVVRLTVAKGEVAYGPIQETWTVAPGRLSGAIYYISYGTKLAKNLTGAVGGDGMFGGAVLSIKVGDTAPKLTAGKSGSEAECRVCHSVAADGSRLVATSNGGSIPWAYDIAPDMVTEKSLPNGSSFPGITPDGALALTTVGQLVSLANGTVQPVSGLNGVSTNVGTPSFSPDGKRVVFNPMASASITNPRQKLVLMDFDAATNAFANPLVVVDNTGQPAETRPGWAAFFPDGKTVVYHQQTAAGVDGNTLGDLRTRKGAKAYIAMVRDDGGAPVPLDQLNGKDAGNVYLPKLAQPVAMTCTGDGTQVGGINADHGDDVNLNYEPTVNPIASGGYAWVVFTSRRMYGNVATIPPFCSDPRGVNLFTNITPKKLWVAAVDLNSPAGVDGSHPAFYLPAQELLAGNARGFWVQEPCRADGAGCESGDQCCNGYCSPDPMGSGALVCGDTPPNGMCSNEGDKCTTAADCCSPDNICLNGFCTLDGPK</sequence>
<evidence type="ECO:0000256" key="1">
    <source>
        <dbReference type="SAM" id="MobiDB-lite"/>
    </source>
</evidence>